<name>A0A9Q0XJB5_9SAUR</name>
<feature type="compositionally biased region" description="Polar residues" evidence="1">
    <location>
        <begin position="15"/>
        <end position="24"/>
    </location>
</feature>
<reference evidence="2" key="1">
    <citation type="journal article" date="2023" name="DNA Res.">
        <title>Chromosome-level genome assembly of Phrynocephalus forsythii using third-generation DNA sequencing and Hi-C analysis.</title>
        <authorList>
            <person name="Qi Y."/>
            <person name="Zhao W."/>
            <person name="Zhao Y."/>
            <person name="Niu C."/>
            <person name="Cao S."/>
            <person name="Zhang Y."/>
        </authorList>
    </citation>
    <scope>NUCLEOTIDE SEQUENCE</scope>
    <source>
        <tissue evidence="2">Muscle</tissue>
    </source>
</reference>
<accession>A0A9Q0XJB5</accession>
<protein>
    <submittedName>
        <fullName evidence="2">Uncharacterized protein</fullName>
    </submittedName>
</protein>
<evidence type="ECO:0000313" key="3">
    <source>
        <dbReference type="Proteomes" id="UP001142489"/>
    </source>
</evidence>
<evidence type="ECO:0000313" key="2">
    <source>
        <dbReference type="EMBL" id="KAJ7316807.1"/>
    </source>
</evidence>
<dbReference type="EMBL" id="JAPFRF010000011">
    <property type="protein sequence ID" value="KAJ7316807.1"/>
    <property type="molecule type" value="Genomic_DNA"/>
</dbReference>
<gene>
    <name evidence="2" type="ORF">JRQ81_002969</name>
</gene>
<organism evidence="2 3">
    <name type="scientific">Phrynocephalus forsythii</name>
    <dbReference type="NCBI Taxonomy" id="171643"/>
    <lineage>
        <taxon>Eukaryota</taxon>
        <taxon>Metazoa</taxon>
        <taxon>Chordata</taxon>
        <taxon>Craniata</taxon>
        <taxon>Vertebrata</taxon>
        <taxon>Euteleostomi</taxon>
        <taxon>Lepidosauria</taxon>
        <taxon>Squamata</taxon>
        <taxon>Bifurcata</taxon>
        <taxon>Unidentata</taxon>
        <taxon>Episquamata</taxon>
        <taxon>Toxicofera</taxon>
        <taxon>Iguania</taxon>
        <taxon>Acrodonta</taxon>
        <taxon>Agamidae</taxon>
        <taxon>Agaminae</taxon>
        <taxon>Phrynocephalus</taxon>
    </lineage>
</organism>
<sequence length="99" mass="10525">MPTQTLASGCHYHTPTDSMSSTNAAADHRHSTSTVPDARHRLIQPGTSRSQNIKDTRTGASQVESRKPGAQSQVSSFLIESPHSGGPALRPPCSKCAEE</sequence>
<dbReference type="AlphaFoldDB" id="A0A9Q0XJB5"/>
<dbReference type="Proteomes" id="UP001142489">
    <property type="component" value="Unassembled WGS sequence"/>
</dbReference>
<keyword evidence="3" id="KW-1185">Reference proteome</keyword>
<evidence type="ECO:0000256" key="1">
    <source>
        <dbReference type="SAM" id="MobiDB-lite"/>
    </source>
</evidence>
<comment type="caution">
    <text evidence="2">The sequence shown here is derived from an EMBL/GenBank/DDBJ whole genome shotgun (WGS) entry which is preliminary data.</text>
</comment>
<proteinExistence type="predicted"/>
<feature type="region of interest" description="Disordered" evidence="1">
    <location>
        <begin position="1"/>
        <end position="99"/>
    </location>
</feature>